<keyword evidence="2" id="KW-1185">Reference proteome</keyword>
<name>A0ABS7TXC0_9BACT</name>
<evidence type="ECO:0008006" key="3">
    <source>
        <dbReference type="Google" id="ProtNLM"/>
    </source>
</evidence>
<dbReference type="EMBL" id="JAIRAU010000036">
    <property type="protein sequence ID" value="MBZ5712898.1"/>
    <property type="molecule type" value="Genomic_DNA"/>
</dbReference>
<evidence type="ECO:0000313" key="2">
    <source>
        <dbReference type="Proteomes" id="UP001139031"/>
    </source>
</evidence>
<gene>
    <name evidence="1" type="ORF">K7C98_26965</name>
</gene>
<organism evidence="1 2">
    <name type="scientific">Nannocystis pusilla</name>
    <dbReference type="NCBI Taxonomy" id="889268"/>
    <lineage>
        <taxon>Bacteria</taxon>
        <taxon>Pseudomonadati</taxon>
        <taxon>Myxococcota</taxon>
        <taxon>Polyangia</taxon>
        <taxon>Nannocystales</taxon>
        <taxon>Nannocystaceae</taxon>
        <taxon>Nannocystis</taxon>
    </lineage>
</organism>
<comment type="caution">
    <text evidence="1">The sequence shown here is derived from an EMBL/GenBank/DDBJ whole genome shotgun (WGS) entry which is preliminary data.</text>
</comment>
<accession>A0ABS7TXC0</accession>
<reference evidence="1" key="1">
    <citation type="submission" date="2021-08" db="EMBL/GenBank/DDBJ databases">
        <authorList>
            <person name="Stevens D.C."/>
        </authorList>
    </citation>
    <scope>NUCLEOTIDE SEQUENCE</scope>
    <source>
        <strain evidence="1">DSM 53165</strain>
    </source>
</reference>
<evidence type="ECO:0000313" key="1">
    <source>
        <dbReference type="EMBL" id="MBZ5712898.1"/>
    </source>
</evidence>
<protein>
    <recommendedName>
        <fullName evidence="3">Anti-sigma factor</fullName>
    </recommendedName>
</protein>
<dbReference type="RefSeq" id="WP_224194652.1">
    <property type="nucleotide sequence ID" value="NZ_JAIRAU010000036.1"/>
</dbReference>
<proteinExistence type="predicted"/>
<dbReference type="Proteomes" id="UP001139031">
    <property type="component" value="Unassembled WGS sequence"/>
</dbReference>
<sequence length="283" mass="29361">MTEPLDPLLRALGEVERDYERRHPAAWEAAVAGSADPAAVAAERAAVDPADEHHVFQDMFSRPLSDDQVAAMVERAAAALGRPTEVAPAGAAVAAPSGPAAAPAVAEVVPLRGRGRALALAGAAAALAAALLLWRSTAPVGDLGAYDVTVRNAAVQAMRSSDGAAAVDRYRLDSEIDWVLSPERDVSRVVELRVVARAAGGWEELVTPVYTRSPAGALRIRGRLDAVLPLKPGRWQLAFVVSAAGAAPTSASAVPRAVAEREAIVVPERLEVEVEAAEHAAAP</sequence>